<reference evidence="3" key="1">
    <citation type="submission" date="2015-08" db="EMBL/GenBank/DDBJ databases">
        <authorList>
            <person name="Kim K.M."/>
        </authorList>
    </citation>
    <scope>NUCLEOTIDE SEQUENCE [LARGE SCALE GENOMIC DNA]</scope>
    <source>
        <strain evidence="3">KCTC 23892</strain>
    </source>
</reference>
<evidence type="ECO:0000256" key="1">
    <source>
        <dbReference type="SAM" id="MobiDB-lite"/>
    </source>
</evidence>
<dbReference type="AlphaFoldDB" id="A0A1B3BAE7"/>
<evidence type="ECO:0000313" key="3">
    <source>
        <dbReference type="Proteomes" id="UP000094147"/>
    </source>
</evidence>
<keyword evidence="3" id="KW-1185">Reference proteome</keyword>
<name>A0A1B3BAE7_9GAMM</name>
<dbReference type="KEGG" id="ksd:KS2013_1062"/>
<evidence type="ECO:0000313" key="2">
    <source>
        <dbReference type="EMBL" id="AOE49782.1"/>
    </source>
</evidence>
<sequence>MKKNNNDQYLASSQNKRKPHHKFTSDELFYNMLCRISIQFLGLTSDKFWLKFYNSAEKK</sequence>
<feature type="region of interest" description="Disordered" evidence="1">
    <location>
        <begin position="1"/>
        <end position="21"/>
    </location>
</feature>
<accession>A0A1B3BAE7</accession>
<feature type="compositionally biased region" description="Polar residues" evidence="1">
    <location>
        <begin position="1"/>
        <end position="14"/>
    </location>
</feature>
<organism evidence="2 3">
    <name type="scientific">Kangiella sediminilitoris</name>
    <dbReference type="NCBI Taxonomy" id="1144748"/>
    <lineage>
        <taxon>Bacteria</taxon>
        <taxon>Pseudomonadati</taxon>
        <taxon>Pseudomonadota</taxon>
        <taxon>Gammaproteobacteria</taxon>
        <taxon>Kangiellales</taxon>
        <taxon>Kangiellaceae</taxon>
        <taxon>Kangiella</taxon>
    </lineage>
</organism>
<gene>
    <name evidence="2" type="ORF">KS2013_1062</name>
</gene>
<proteinExistence type="predicted"/>
<dbReference type="Proteomes" id="UP000094147">
    <property type="component" value="Chromosome"/>
</dbReference>
<protein>
    <submittedName>
        <fullName evidence="2">Uncharacterized protein</fullName>
    </submittedName>
</protein>
<dbReference type="EMBL" id="CP012418">
    <property type="protein sequence ID" value="AOE49782.1"/>
    <property type="molecule type" value="Genomic_DNA"/>
</dbReference>